<comment type="caution">
    <text evidence="13">The sequence shown here is derived from an EMBL/GenBank/DDBJ whole genome shotgun (WGS) entry which is preliminary data.</text>
</comment>
<gene>
    <name evidence="13" type="ORF">HUK65_03740</name>
</gene>
<feature type="transmembrane region" description="Helical" evidence="8">
    <location>
        <begin position="445"/>
        <end position="462"/>
    </location>
</feature>
<evidence type="ECO:0000259" key="11">
    <source>
        <dbReference type="Pfam" id="PF12607"/>
    </source>
</evidence>
<protein>
    <submittedName>
        <fullName evidence="13">Mechanosensitive ion channel family protein</fullName>
    </submittedName>
</protein>
<keyword evidence="4 8" id="KW-0812">Transmembrane</keyword>
<feature type="transmembrane region" description="Helical" evidence="8">
    <location>
        <begin position="293"/>
        <end position="317"/>
    </location>
</feature>
<feature type="transmembrane region" description="Helical" evidence="8">
    <location>
        <begin position="217"/>
        <end position="236"/>
    </location>
</feature>
<evidence type="ECO:0000259" key="12">
    <source>
        <dbReference type="Pfam" id="PF21082"/>
    </source>
</evidence>
<dbReference type="GO" id="GO:0008381">
    <property type="term" value="F:mechanosensitive monoatomic ion channel activity"/>
    <property type="evidence" value="ECO:0007669"/>
    <property type="project" value="UniProtKB-ARBA"/>
</dbReference>
<keyword evidence="5 8" id="KW-1133">Transmembrane helix</keyword>
<comment type="similarity">
    <text evidence="2">Belongs to the MscS (TC 1.A.23) family.</text>
</comment>
<dbReference type="EMBL" id="JACBXS010000005">
    <property type="protein sequence ID" value="NYS24093.1"/>
    <property type="molecule type" value="Genomic_DNA"/>
</dbReference>
<feature type="transmembrane region" description="Helical" evidence="8">
    <location>
        <begin position="535"/>
        <end position="552"/>
    </location>
</feature>
<evidence type="ECO:0000313" key="14">
    <source>
        <dbReference type="Proteomes" id="UP000529417"/>
    </source>
</evidence>
<evidence type="ECO:0000256" key="6">
    <source>
        <dbReference type="ARBA" id="ARBA00023136"/>
    </source>
</evidence>
<dbReference type="Pfam" id="PF00924">
    <property type="entry name" value="MS_channel_2nd"/>
    <property type="match status" value="1"/>
</dbReference>
<proteinExistence type="inferred from homology"/>
<dbReference type="SUPFAM" id="SSF82861">
    <property type="entry name" value="Mechanosensitive channel protein MscS (YggB), transmembrane region"/>
    <property type="match status" value="1"/>
</dbReference>
<name>A0A7Z0HXG3_9RHOB</name>
<dbReference type="Pfam" id="PF12607">
    <property type="entry name" value="DUF3772"/>
    <property type="match status" value="1"/>
</dbReference>
<comment type="subcellular location">
    <subcellularLocation>
        <location evidence="1">Cell membrane</location>
        <topology evidence="1">Multi-pass membrane protein</topology>
    </subcellularLocation>
</comment>
<dbReference type="InterPro" id="IPR011014">
    <property type="entry name" value="MscS_channel_TM-2"/>
</dbReference>
<dbReference type="InterPro" id="IPR006686">
    <property type="entry name" value="MscS_channel_CS"/>
</dbReference>
<evidence type="ECO:0000256" key="7">
    <source>
        <dbReference type="SAM" id="MobiDB-lite"/>
    </source>
</evidence>
<dbReference type="SUPFAM" id="SSF50182">
    <property type="entry name" value="Sm-like ribonucleoproteins"/>
    <property type="match status" value="1"/>
</dbReference>
<evidence type="ECO:0000256" key="8">
    <source>
        <dbReference type="SAM" id="Phobius"/>
    </source>
</evidence>
<dbReference type="InterPro" id="IPR049278">
    <property type="entry name" value="MS_channel_C"/>
</dbReference>
<keyword evidence="9" id="KW-0732">Signal</keyword>
<sequence>MRPVPSYFRAGLALLGLVAVLALPGHAQAQDIDAREAQQASEAATGPDMVLWESLATLAEAALADSATDSAILLDLRAQLVEKRAAFLAVQDASRERVAALRRQIEALGPPPEEGETDPPEIAERRTALNEQLSRVAAPGITADEAFRRADGLIRTIDRVLRERDADALMTLWPSPVNPANWLAGVDAVFSSGFTVYGEALGNWRDPAVRVEFRSNLPVMIGAIMLALLLLMRGRRFAEQVTQRLQEGAQSRRGQQAMALLTSLSQIIVPLAGVFLLVLALEVTGLLGETGSATVSAFVVAGMYYLTARWLGGQIFTRAELAYSPLRLPRERRREGRFMASLTGLFLGLYALANAFIEPDVQTDAANAVISFPLLVLAGVVLFRIGQLLLLHARQSVQQAAEAEEPAQASFFDRLVGVLGRIAMVLGIGAPVLAGIGYVQAAEALLFPAIESLGLMGLLVLLQRLVGDIYAAITGGGEEATEALIPALIGFGLALLSLPVFLLIWGVRTSELLEIWQVVREGFVIGETRISPTNLLSFLIIFAIGYTVTRIIQGALGSTVLPKTSLDRGGQKAVVSGTGYVGIFLAAVIAFSTAGIDLSALALVAGALSVGIGFGLQNVVSNFISGIILLVERPIAEGDWIEVGGTMGIVRSISVRSTVIETFDRTDVIVPNADLISGTVTNWTHHNNTGRLIVKVGVAYTSDTREVERILREVAEAQPIVALNPPPSVVFLDFGADALEFEVRCILRDVNFIMKVRSDMNHEIARRFREAGIEIPFAQRDIWLRNPEALRGEAPATPAPANPAPVASTAPRRPVQPDDPLSDAARPDLDDLSAGPADGGDTDR</sequence>
<dbReference type="AlphaFoldDB" id="A0A7Z0HXG3"/>
<feature type="signal peptide" evidence="9">
    <location>
        <begin position="1"/>
        <end position="29"/>
    </location>
</feature>
<feature type="transmembrane region" description="Helical" evidence="8">
    <location>
        <begin position="369"/>
        <end position="391"/>
    </location>
</feature>
<keyword evidence="6 8" id="KW-0472">Membrane</keyword>
<evidence type="ECO:0000256" key="2">
    <source>
        <dbReference type="ARBA" id="ARBA00008017"/>
    </source>
</evidence>
<dbReference type="Gene3D" id="3.30.70.100">
    <property type="match status" value="1"/>
</dbReference>
<dbReference type="InterPro" id="IPR022249">
    <property type="entry name" value="DUF3772"/>
</dbReference>
<dbReference type="SUPFAM" id="SSF82689">
    <property type="entry name" value="Mechanosensitive channel protein MscS (YggB), C-terminal domain"/>
    <property type="match status" value="1"/>
</dbReference>
<dbReference type="InterPro" id="IPR023408">
    <property type="entry name" value="MscS_beta-dom_sf"/>
</dbReference>
<dbReference type="Gene3D" id="1.10.287.1260">
    <property type="match status" value="1"/>
</dbReference>
<dbReference type="PANTHER" id="PTHR30347:SF1">
    <property type="entry name" value="MECHANOSENSITIVE CHANNEL MSCK"/>
    <property type="match status" value="1"/>
</dbReference>
<feature type="transmembrane region" description="Helical" evidence="8">
    <location>
        <begin position="573"/>
        <end position="592"/>
    </location>
</feature>
<evidence type="ECO:0000256" key="9">
    <source>
        <dbReference type="SAM" id="SignalP"/>
    </source>
</evidence>
<evidence type="ECO:0000259" key="10">
    <source>
        <dbReference type="Pfam" id="PF00924"/>
    </source>
</evidence>
<dbReference type="InterPro" id="IPR010920">
    <property type="entry name" value="LSM_dom_sf"/>
</dbReference>
<organism evidence="13 14">
    <name type="scientific">Rhabdonatronobacter sediminivivens</name>
    <dbReference type="NCBI Taxonomy" id="2743469"/>
    <lineage>
        <taxon>Bacteria</taxon>
        <taxon>Pseudomonadati</taxon>
        <taxon>Pseudomonadota</taxon>
        <taxon>Alphaproteobacteria</taxon>
        <taxon>Rhodobacterales</taxon>
        <taxon>Paracoccaceae</taxon>
        <taxon>Rhabdonatronobacter</taxon>
    </lineage>
</organism>
<feature type="domain" description="DUF3772" evidence="11">
    <location>
        <begin position="142"/>
        <end position="182"/>
    </location>
</feature>
<feature type="domain" description="Mechanosensitive ion channel MscS C-terminal" evidence="12">
    <location>
        <begin position="694"/>
        <end position="775"/>
    </location>
</feature>
<dbReference type="Proteomes" id="UP000529417">
    <property type="component" value="Unassembled WGS sequence"/>
</dbReference>
<evidence type="ECO:0000256" key="4">
    <source>
        <dbReference type="ARBA" id="ARBA00022692"/>
    </source>
</evidence>
<dbReference type="Gene3D" id="2.30.30.60">
    <property type="match status" value="1"/>
</dbReference>
<dbReference type="InterPro" id="IPR006685">
    <property type="entry name" value="MscS_channel_2nd"/>
</dbReference>
<dbReference type="InterPro" id="IPR011066">
    <property type="entry name" value="MscS_channel_C_sf"/>
</dbReference>
<evidence type="ECO:0000313" key="13">
    <source>
        <dbReference type="EMBL" id="NYS24093.1"/>
    </source>
</evidence>
<dbReference type="PROSITE" id="PS01246">
    <property type="entry name" value="UPF0003"/>
    <property type="match status" value="1"/>
</dbReference>
<evidence type="ECO:0000256" key="1">
    <source>
        <dbReference type="ARBA" id="ARBA00004651"/>
    </source>
</evidence>
<feature type="transmembrane region" description="Helical" evidence="8">
    <location>
        <begin position="483"/>
        <end position="507"/>
    </location>
</feature>
<keyword evidence="14" id="KW-1185">Reference proteome</keyword>
<feature type="transmembrane region" description="Helical" evidence="8">
    <location>
        <begin position="257"/>
        <end position="281"/>
    </location>
</feature>
<dbReference type="PANTHER" id="PTHR30347">
    <property type="entry name" value="POTASSIUM CHANNEL RELATED"/>
    <property type="match status" value="1"/>
</dbReference>
<dbReference type="InterPro" id="IPR052702">
    <property type="entry name" value="MscS-like_channel"/>
</dbReference>
<keyword evidence="3" id="KW-1003">Cell membrane</keyword>
<evidence type="ECO:0000256" key="5">
    <source>
        <dbReference type="ARBA" id="ARBA00022989"/>
    </source>
</evidence>
<evidence type="ECO:0000256" key="3">
    <source>
        <dbReference type="ARBA" id="ARBA00022475"/>
    </source>
</evidence>
<feature type="transmembrane region" description="Helical" evidence="8">
    <location>
        <begin position="598"/>
        <end position="616"/>
    </location>
</feature>
<accession>A0A7Z0HXG3</accession>
<dbReference type="GO" id="GO:0005886">
    <property type="term" value="C:plasma membrane"/>
    <property type="evidence" value="ECO:0007669"/>
    <property type="project" value="UniProtKB-SubCell"/>
</dbReference>
<feature type="transmembrane region" description="Helical" evidence="8">
    <location>
        <begin position="418"/>
        <end position="439"/>
    </location>
</feature>
<feature type="domain" description="Mechanosensitive ion channel MscS" evidence="10">
    <location>
        <begin position="618"/>
        <end position="685"/>
    </location>
</feature>
<dbReference type="Pfam" id="PF21082">
    <property type="entry name" value="MS_channel_3rd"/>
    <property type="match status" value="1"/>
</dbReference>
<feature type="chain" id="PRO_5031014389" evidence="9">
    <location>
        <begin position="30"/>
        <end position="844"/>
    </location>
</feature>
<reference evidence="13 14" key="1">
    <citation type="journal article" date="2000" name="Arch. Microbiol.">
        <title>Rhodobaca bogoriensis gen. nov. and sp. nov., an alkaliphilic purple nonsulfur bacterium from African Rift Valley soda lakes.</title>
        <authorList>
            <person name="Milford A.D."/>
            <person name="Achenbach L.A."/>
            <person name="Jung D.O."/>
            <person name="Madigan M.T."/>
        </authorList>
    </citation>
    <scope>NUCLEOTIDE SEQUENCE [LARGE SCALE GENOMIC DNA]</scope>
    <source>
        <strain evidence="13 14">2376</strain>
    </source>
</reference>
<feature type="region of interest" description="Disordered" evidence="7">
    <location>
        <begin position="793"/>
        <end position="844"/>
    </location>
</feature>
<feature type="transmembrane region" description="Helical" evidence="8">
    <location>
        <begin position="338"/>
        <end position="357"/>
    </location>
</feature>